<accession>A0A645IL65</accession>
<dbReference type="GO" id="GO:0005829">
    <property type="term" value="C:cytosol"/>
    <property type="evidence" value="ECO:0007669"/>
    <property type="project" value="TreeGrafter"/>
</dbReference>
<comment type="caution">
    <text evidence="3">The sequence shown here is derived from an EMBL/GenBank/DDBJ whole genome shotgun (WGS) entry which is preliminary data.</text>
</comment>
<organism evidence="3">
    <name type="scientific">bioreactor metagenome</name>
    <dbReference type="NCBI Taxonomy" id="1076179"/>
    <lineage>
        <taxon>unclassified sequences</taxon>
        <taxon>metagenomes</taxon>
        <taxon>ecological metagenomes</taxon>
    </lineage>
</organism>
<dbReference type="InterPro" id="IPR033120">
    <property type="entry name" value="HOTDOG_ACOT"/>
</dbReference>
<keyword evidence="1" id="KW-0378">Hydrolase</keyword>
<dbReference type="InterPro" id="IPR006683">
    <property type="entry name" value="Thioestr_dom"/>
</dbReference>
<sequence>MKLMDACGGVAATRHARSNVVTVRVDELVFYQPIQVGQLVICQAELVFVGRTSMEVRVTVFVEDLMCDHSRKTALTAYFTYVALDENSKPTPVQELQLKTPDEEEAFELGRQRYKEHKKKTV</sequence>
<gene>
    <name evidence="3" type="ORF">SDC9_198851</name>
</gene>
<evidence type="ECO:0000313" key="3">
    <source>
        <dbReference type="EMBL" id="MPN51209.1"/>
    </source>
</evidence>
<reference evidence="3" key="1">
    <citation type="submission" date="2019-08" db="EMBL/GenBank/DDBJ databases">
        <authorList>
            <person name="Kucharzyk K."/>
            <person name="Murdoch R.W."/>
            <person name="Higgins S."/>
            <person name="Loffler F."/>
        </authorList>
    </citation>
    <scope>NUCLEOTIDE SEQUENCE</scope>
</reference>
<dbReference type="Pfam" id="PF03061">
    <property type="entry name" value="4HBT"/>
    <property type="match status" value="1"/>
</dbReference>
<dbReference type="InterPro" id="IPR040170">
    <property type="entry name" value="Cytosol_ACT"/>
</dbReference>
<dbReference type="EMBL" id="VSSQ01116094">
    <property type="protein sequence ID" value="MPN51209.1"/>
    <property type="molecule type" value="Genomic_DNA"/>
</dbReference>
<evidence type="ECO:0000256" key="1">
    <source>
        <dbReference type="ARBA" id="ARBA00022801"/>
    </source>
</evidence>
<dbReference type="CDD" id="cd03442">
    <property type="entry name" value="BFIT_BACH"/>
    <property type="match status" value="1"/>
</dbReference>
<feature type="domain" description="HotDog ACOT-type" evidence="2">
    <location>
        <begin position="1"/>
        <end position="87"/>
    </location>
</feature>
<dbReference type="GO" id="GO:0006637">
    <property type="term" value="P:acyl-CoA metabolic process"/>
    <property type="evidence" value="ECO:0007669"/>
    <property type="project" value="TreeGrafter"/>
</dbReference>
<dbReference type="PROSITE" id="PS51770">
    <property type="entry name" value="HOTDOG_ACOT"/>
    <property type="match status" value="1"/>
</dbReference>
<dbReference type="PANTHER" id="PTHR11049:SF24">
    <property type="entry name" value="CYTOSOLIC ACYL COENZYME A THIOESTER HYDROLASE"/>
    <property type="match status" value="1"/>
</dbReference>
<dbReference type="SUPFAM" id="SSF54637">
    <property type="entry name" value="Thioesterase/thiol ester dehydrase-isomerase"/>
    <property type="match status" value="1"/>
</dbReference>
<dbReference type="AlphaFoldDB" id="A0A645IL65"/>
<dbReference type="PANTHER" id="PTHR11049">
    <property type="entry name" value="ACYL COENZYME A THIOESTER HYDROLASE"/>
    <property type="match status" value="1"/>
</dbReference>
<dbReference type="InterPro" id="IPR029069">
    <property type="entry name" value="HotDog_dom_sf"/>
</dbReference>
<name>A0A645IL65_9ZZZZ</name>
<dbReference type="GO" id="GO:0009062">
    <property type="term" value="P:fatty acid catabolic process"/>
    <property type="evidence" value="ECO:0007669"/>
    <property type="project" value="TreeGrafter"/>
</dbReference>
<dbReference type="Gene3D" id="3.10.129.10">
    <property type="entry name" value="Hotdog Thioesterase"/>
    <property type="match status" value="1"/>
</dbReference>
<evidence type="ECO:0000259" key="2">
    <source>
        <dbReference type="PROSITE" id="PS51770"/>
    </source>
</evidence>
<protein>
    <recommendedName>
        <fullName evidence="2">HotDog ACOT-type domain-containing protein</fullName>
    </recommendedName>
</protein>
<dbReference type="GO" id="GO:0052816">
    <property type="term" value="F:long-chain fatty acyl-CoA hydrolase activity"/>
    <property type="evidence" value="ECO:0007669"/>
    <property type="project" value="TreeGrafter"/>
</dbReference>
<proteinExistence type="predicted"/>